<keyword evidence="7" id="KW-0812">Transmembrane</keyword>
<dbReference type="InterPro" id="IPR004634">
    <property type="entry name" value="Pept_S49_pIV"/>
</dbReference>
<evidence type="ECO:0000259" key="8">
    <source>
        <dbReference type="Pfam" id="PF01343"/>
    </source>
</evidence>
<dbReference type="PIRSF" id="PIRSF001217">
    <property type="entry name" value="Protease_4_SppA"/>
    <property type="match status" value="1"/>
</dbReference>
<evidence type="ECO:0000256" key="3">
    <source>
        <dbReference type="ARBA" id="ARBA00022670"/>
    </source>
</evidence>
<accession>A0ABN1LCF0</accession>
<sequence length="620" mass="68516">MANGTSWTKSFFVGIWKVLNFCRKVFFNIIFIILAIGLIAVLMKDDGKVIVPDSAALVLNIEGEIVIEKTYVDPFDAFLQQAFDSEDENPEVLLRDILFVLENAKHDKRIKSLVLHLEGMHNAGMDKLKQVATAIDSFKQSGKPVYAIGDYYTQSQYYLASKADNIYLNPMGRMMFDGYGRYGPYFKSALEKLKVSTHVFKVGTYKSAVEPFIRDDMSEEAKEANKAWLTSLWQLYKQDVAAQRNLPIDSFDEDVDVFLTKFAQVDGDFAAYALENGWVDALKTREQIRVQMIDEVGEDSSTNSFQQISLASYLRVVKTPFDLAPENTDKVAIVVAKGTILNGTQKAGQIGGDSTAVLLRKARLDDKVKAVVLHIDTPGGSASASEVIRQEIENLKAANKPVVALMSTYAASGGYWIAASADQIWAAPSTITGSIGVFGMFMTYENTLDYLGINTDGVGTTDFAGLSPARKLDPRIGQIIQMSVENSYDQFLNLVAQARNMTASKVDSIAQGRVWIGSTAQELGLVDNLGYLDDAVNAAAKLASLETFDTKYIERDLSPADKFWKEFFGQAAVTFGKASFAQSDSRLMSLVKQLVQDFDAVARFNDPRGTYAHCLVCEIY</sequence>
<proteinExistence type="inferred from homology"/>
<keyword evidence="7" id="KW-1133">Transmembrane helix</keyword>
<dbReference type="CDD" id="cd07018">
    <property type="entry name" value="S49_SppA_67K_type"/>
    <property type="match status" value="1"/>
</dbReference>
<keyword evidence="10" id="KW-1185">Reference proteome</keyword>
<protein>
    <submittedName>
        <fullName evidence="9">Signal peptide peptidase SppA</fullName>
    </submittedName>
</protein>
<evidence type="ECO:0000313" key="9">
    <source>
        <dbReference type="EMBL" id="GAA0852573.1"/>
    </source>
</evidence>
<comment type="subcellular location">
    <subcellularLocation>
        <location evidence="1">Membrane</location>
    </subcellularLocation>
</comment>
<keyword evidence="5" id="KW-0720">Serine protease</keyword>
<evidence type="ECO:0000256" key="2">
    <source>
        <dbReference type="ARBA" id="ARBA00008683"/>
    </source>
</evidence>
<keyword evidence="4" id="KW-0378">Hydrolase</keyword>
<evidence type="ECO:0000256" key="6">
    <source>
        <dbReference type="ARBA" id="ARBA00023136"/>
    </source>
</evidence>
<dbReference type="InterPro" id="IPR004635">
    <property type="entry name" value="Pept_S49_SppA"/>
</dbReference>
<feature type="domain" description="Peptidase S49" evidence="8">
    <location>
        <begin position="138"/>
        <end position="292"/>
    </location>
</feature>
<dbReference type="InterPro" id="IPR002142">
    <property type="entry name" value="Peptidase_S49"/>
</dbReference>
<evidence type="ECO:0000256" key="1">
    <source>
        <dbReference type="ARBA" id="ARBA00004370"/>
    </source>
</evidence>
<dbReference type="EMBL" id="BAAAFD010000001">
    <property type="protein sequence ID" value="GAA0852573.1"/>
    <property type="molecule type" value="Genomic_DNA"/>
</dbReference>
<dbReference type="InterPro" id="IPR047217">
    <property type="entry name" value="S49_SppA_67K_type_N"/>
</dbReference>
<evidence type="ECO:0000256" key="5">
    <source>
        <dbReference type="ARBA" id="ARBA00022825"/>
    </source>
</evidence>
<evidence type="ECO:0000256" key="4">
    <source>
        <dbReference type="ARBA" id="ARBA00022801"/>
    </source>
</evidence>
<dbReference type="NCBIfam" id="TIGR00706">
    <property type="entry name" value="SppA_dom"/>
    <property type="match status" value="1"/>
</dbReference>
<dbReference type="SUPFAM" id="SSF52096">
    <property type="entry name" value="ClpP/crotonase"/>
    <property type="match status" value="2"/>
</dbReference>
<keyword evidence="6 7" id="KW-0472">Membrane</keyword>
<dbReference type="PANTHER" id="PTHR33209:SF1">
    <property type="entry name" value="PEPTIDASE S49 DOMAIN-CONTAINING PROTEIN"/>
    <property type="match status" value="1"/>
</dbReference>
<dbReference type="NCBIfam" id="TIGR00705">
    <property type="entry name" value="SppA_67K"/>
    <property type="match status" value="1"/>
</dbReference>
<feature type="transmembrane region" description="Helical" evidence="7">
    <location>
        <begin position="25"/>
        <end position="43"/>
    </location>
</feature>
<organism evidence="9 10">
    <name type="scientific">Aliiglaciecola litoralis</name>
    <dbReference type="NCBI Taxonomy" id="582857"/>
    <lineage>
        <taxon>Bacteria</taxon>
        <taxon>Pseudomonadati</taxon>
        <taxon>Pseudomonadota</taxon>
        <taxon>Gammaproteobacteria</taxon>
        <taxon>Alteromonadales</taxon>
        <taxon>Alteromonadaceae</taxon>
        <taxon>Aliiglaciecola</taxon>
    </lineage>
</organism>
<dbReference type="Gene3D" id="3.90.226.10">
    <property type="entry name" value="2-enoyl-CoA Hydratase, Chain A, domain 1"/>
    <property type="match status" value="2"/>
</dbReference>
<comment type="caution">
    <text evidence="9">The sequence shown here is derived from an EMBL/GenBank/DDBJ whole genome shotgun (WGS) entry which is preliminary data.</text>
</comment>
<dbReference type="InterPro" id="IPR029045">
    <property type="entry name" value="ClpP/crotonase-like_dom_sf"/>
</dbReference>
<keyword evidence="3" id="KW-0645">Protease</keyword>
<dbReference type="Gene3D" id="6.20.330.10">
    <property type="match status" value="1"/>
</dbReference>
<dbReference type="Pfam" id="PF01343">
    <property type="entry name" value="Peptidase_S49"/>
    <property type="match status" value="2"/>
</dbReference>
<comment type="similarity">
    <text evidence="2">Belongs to the peptidase S49 family.</text>
</comment>
<feature type="domain" description="Peptidase S49" evidence="8">
    <location>
        <begin position="395"/>
        <end position="545"/>
    </location>
</feature>
<dbReference type="RefSeq" id="WP_343855882.1">
    <property type="nucleotide sequence ID" value="NZ_BAAAFD010000001.1"/>
</dbReference>
<evidence type="ECO:0000256" key="7">
    <source>
        <dbReference type="SAM" id="Phobius"/>
    </source>
</evidence>
<dbReference type="InterPro" id="IPR047272">
    <property type="entry name" value="S49_SppA_C"/>
</dbReference>
<gene>
    <name evidence="9" type="primary">sppA</name>
    <name evidence="9" type="ORF">GCM10009114_02930</name>
</gene>
<reference evidence="9 10" key="1">
    <citation type="journal article" date="2019" name="Int. J. Syst. Evol. Microbiol.">
        <title>The Global Catalogue of Microorganisms (GCM) 10K type strain sequencing project: providing services to taxonomists for standard genome sequencing and annotation.</title>
        <authorList>
            <consortium name="The Broad Institute Genomics Platform"/>
            <consortium name="The Broad Institute Genome Sequencing Center for Infectious Disease"/>
            <person name="Wu L."/>
            <person name="Ma J."/>
        </authorList>
    </citation>
    <scope>NUCLEOTIDE SEQUENCE [LARGE SCALE GENOMIC DNA]</scope>
    <source>
        <strain evidence="9 10">JCM 15896</strain>
    </source>
</reference>
<dbReference type="Proteomes" id="UP001500359">
    <property type="component" value="Unassembled WGS sequence"/>
</dbReference>
<dbReference type="PANTHER" id="PTHR33209">
    <property type="entry name" value="PROTEASE 4"/>
    <property type="match status" value="1"/>
</dbReference>
<dbReference type="CDD" id="cd07023">
    <property type="entry name" value="S49_Sppa_N_C"/>
    <property type="match status" value="1"/>
</dbReference>
<name>A0ABN1LCF0_9ALTE</name>
<evidence type="ECO:0000313" key="10">
    <source>
        <dbReference type="Proteomes" id="UP001500359"/>
    </source>
</evidence>